<comment type="caution">
    <text evidence="1">The sequence shown here is derived from an EMBL/GenBank/DDBJ whole genome shotgun (WGS) entry which is preliminary data.</text>
</comment>
<dbReference type="Proteomes" id="UP000215914">
    <property type="component" value="Unassembled WGS sequence"/>
</dbReference>
<name>A0A9K3IK81_HELAN</name>
<organism evidence="1 2">
    <name type="scientific">Helianthus annuus</name>
    <name type="common">Common sunflower</name>
    <dbReference type="NCBI Taxonomy" id="4232"/>
    <lineage>
        <taxon>Eukaryota</taxon>
        <taxon>Viridiplantae</taxon>
        <taxon>Streptophyta</taxon>
        <taxon>Embryophyta</taxon>
        <taxon>Tracheophyta</taxon>
        <taxon>Spermatophyta</taxon>
        <taxon>Magnoliopsida</taxon>
        <taxon>eudicotyledons</taxon>
        <taxon>Gunneridae</taxon>
        <taxon>Pentapetalae</taxon>
        <taxon>asterids</taxon>
        <taxon>campanulids</taxon>
        <taxon>Asterales</taxon>
        <taxon>Asteraceae</taxon>
        <taxon>Asteroideae</taxon>
        <taxon>Heliantheae alliance</taxon>
        <taxon>Heliantheae</taxon>
        <taxon>Helianthus</taxon>
    </lineage>
</organism>
<dbReference type="EMBL" id="MNCJ02000322">
    <property type="protein sequence ID" value="KAF5798461.1"/>
    <property type="molecule type" value="Genomic_DNA"/>
</dbReference>
<accession>A0A9K3IK81</accession>
<reference evidence="1" key="1">
    <citation type="journal article" date="2017" name="Nature">
        <title>The sunflower genome provides insights into oil metabolism, flowering and Asterid evolution.</title>
        <authorList>
            <person name="Badouin H."/>
            <person name="Gouzy J."/>
            <person name="Grassa C.J."/>
            <person name="Murat F."/>
            <person name="Staton S.E."/>
            <person name="Cottret L."/>
            <person name="Lelandais-Briere C."/>
            <person name="Owens G.L."/>
            <person name="Carrere S."/>
            <person name="Mayjonade B."/>
            <person name="Legrand L."/>
            <person name="Gill N."/>
            <person name="Kane N.C."/>
            <person name="Bowers J.E."/>
            <person name="Hubner S."/>
            <person name="Bellec A."/>
            <person name="Berard A."/>
            <person name="Berges H."/>
            <person name="Blanchet N."/>
            <person name="Boniface M.C."/>
            <person name="Brunel D."/>
            <person name="Catrice O."/>
            <person name="Chaidir N."/>
            <person name="Claudel C."/>
            <person name="Donnadieu C."/>
            <person name="Faraut T."/>
            <person name="Fievet G."/>
            <person name="Helmstetter N."/>
            <person name="King M."/>
            <person name="Knapp S.J."/>
            <person name="Lai Z."/>
            <person name="Le Paslier M.C."/>
            <person name="Lippi Y."/>
            <person name="Lorenzon L."/>
            <person name="Mandel J.R."/>
            <person name="Marage G."/>
            <person name="Marchand G."/>
            <person name="Marquand E."/>
            <person name="Bret-Mestries E."/>
            <person name="Morien E."/>
            <person name="Nambeesan S."/>
            <person name="Nguyen T."/>
            <person name="Pegot-Espagnet P."/>
            <person name="Pouilly N."/>
            <person name="Raftis F."/>
            <person name="Sallet E."/>
            <person name="Schiex T."/>
            <person name="Thomas J."/>
            <person name="Vandecasteele C."/>
            <person name="Vares D."/>
            <person name="Vear F."/>
            <person name="Vautrin S."/>
            <person name="Crespi M."/>
            <person name="Mangin B."/>
            <person name="Burke J.M."/>
            <person name="Salse J."/>
            <person name="Munos S."/>
            <person name="Vincourt P."/>
            <person name="Rieseberg L.H."/>
            <person name="Langlade N.B."/>
        </authorList>
    </citation>
    <scope>NUCLEOTIDE SEQUENCE</scope>
    <source>
        <tissue evidence="1">Leaves</tissue>
    </source>
</reference>
<protein>
    <submittedName>
        <fullName evidence="1">Uncharacterized protein</fullName>
    </submittedName>
</protein>
<sequence length="115" mass="12593">MFTLICAFNALSLSRLNRVTVMPSTEYFGIFGSNPKYIIAAKMPIMVTSSIRTKSIQHKSRQQQPLFFGGLEYWTGMVRRYGKGSTGLGLSDLDEPVGTNGAVGLFCDSRSMLAG</sequence>
<reference evidence="1" key="2">
    <citation type="submission" date="2020-06" db="EMBL/GenBank/DDBJ databases">
        <title>Helianthus annuus Genome sequencing and assembly Release 2.</title>
        <authorList>
            <person name="Gouzy J."/>
            <person name="Langlade N."/>
            <person name="Munos S."/>
        </authorList>
    </citation>
    <scope>NUCLEOTIDE SEQUENCE</scope>
    <source>
        <tissue evidence="1">Leaves</tissue>
    </source>
</reference>
<keyword evidence="2" id="KW-1185">Reference proteome</keyword>
<dbReference type="Gramene" id="mRNA:HanXRQr2_Chr07g0293191">
    <property type="protein sequence ID" value="CDS:HanXRQr2_Chr07g0293191.1"/>
    <property type="gene ID" value="HanXRQr2_Chr07g0293191"/>
</dbReference>
<gene>
    <name evidence="1" type="ORF">HanXRQr2_Chr07g0293191</name>
</gene>
<evidence type="ECO:0000313" key="1">
    <source>
        <dbReference type="EMBL" id="KAF5798461.1"/>
    </source>
</evidence>
<proteinExistence type="predicted"/>
<dbReference type="AlphaFoldDB" id="A0A9K3IK81"/>
<evidence type="ECO:0000313" key="2">
    <source>
        <dbReference type="Proteomes" id="UP000215914"/>
    </source>
</evidence>